<dbReference type="NCBIfam" id="TIGR03905">
    <property type="entry name" value="TIGR03905_4_Cys"/>
    <property type="match status" value="1"/>
</dbReference>
<organism evidence="7 8">
    <name type="scientific">Candidatus Pullichristensenella stercorigallinarum</name>
    <dbReference type="NCBI Taxonomy" id="2840909"/>
    <lineage>
        <taxon>Bacteria</taxon>
        <taxon>Bacillati</taxon>
        <taxon>Bacillota</taxon>
        <taxon>Clostridia</taxon>
        <taxon>Candidatus Pullichristensenella</taxon>
    </lineage>
</organism>
<evidence type="ECO:0000313" key="7">
    <source>
        <dbReference type="EMBL" id="HIQ82469.1"/>
    </source>
</evidence>
<dbReference type="Proteomes" id="UP000824260">
    <property type="component" value="Unassembled WGS sequence"/>
</dbReference>
<evidence type="ECO:0000256" key="1">
    <source>
        <dbReference type="ARBA" id="ARBA00007405"/>
    </source>
</evidence>
<accession>A0A9D0ZNC6</accession>
<dbReference type="InterPro" id="IPR023806">
    <property type="entry name" value="CHP03905"/>
</dbReference>
<name>A0A9D0ZNC6_9FIRM</name>
<evidence type="ECO:0000313" key="8">
    <source>
        <dbReference type="Proteomes" id="UP000824260"/>
    </source>
</evidence>
<dbReference type="AlphaFoldDB" id="A0A9D0ZNC6"/>
<gene>
    <name evidence="7" type="ORF">IAA52_05145</name>
</gene>
<sequence>MYRYNTHGTCSRQIEIEMDGDTVRSVRFIGGCTGNTQGLSRLVEGMQADEVIRRLKGIQCRAGTSCPDQLARALERIRTQA</sequence>
<evidence type="ECO:0000256" key="2">
    <source>
        <dbReference type="ARBA" id="ARBA00012274"/>
    </source>
</evidence>
<comment type="catalytic activity">
    <reaction evidence="5">
        <text>a 2'-deoxyribonucleoside 5'-diphosphate + [thioredoxin]-disulfide + H2O = a ribonucleoside 5'-diphosphate + [thioredoxin]-dithiol</text>
        <dbReference type="Rhea" id="RHEA:23252"/>
        <dbReference type="Rhea" id="RHEA-COMP:10698"/>
        <dbReference type="Rhea" id="RHEA-COMP:10700"/>
        <dbReference type="ChEBI" id="CHEBI:15377"/>
        <dbReference type="ChEBI" id="CHEBI:29950"/>
        <dbReference type="ChEBI" id="CHEBI:50058"/>
        <dbReference type="ChEBI" id="CHEBI:57930"/>
        <dbReference type="ChEBI" id="CHEBI:73316"/>
        <dbReference type="EC" id="1.17.4.1"/>
    </reaction>
</comment>
<protein>
    <recommendedName>
        <fullName evidence="2">ribonucleoside-diphosphate reductase</fullName>
        <ecNumber evidence="2">1.17.4.1</ecNumber>
    </recommendedName>
</protein>
<evidence type="ECO:0000256" key="4">
    <source>
        <dbReference type="ARBA" id="ARBA00022741"/>
    </source>
</evidence>
<dbReference type="GO" id="GO:0071897">
    <property type="term" value="P:DNA biosynthetic process"/>
    <property type="evidence" value="ECO:0007669"/>
    <property type="project" value="UniProtKB-KW"/>
</dbReference>
<evidence type="ECO:0000256" key="5">
    <source>
        <dbReference type="ARBA" id="ARBA00047754"/>
    </source>
</evidence>
<reference evidence="7" key="1">
    <citation type="submission" date="2020-10" db="EMBL/GenBank/DDBJ databases">
        <authorList>
            <person name="Gilroy R."/>
        </authorList>
    </citation>
    <scope>NUCLEOTIDE SEQUENCE</scope>
    <source>
        <strain evidence="7">ChiSjej6B24-2974</strain>
    </source>
</reference>
<evidence type="ECO:0000259" key="6">
    <source>
        <dbReference type="Pfam" id="PF12637"/>
    </source>
</evidence>
<dbReference type="EMBL" id="DVFZ01000051">
    <property type="protein sequence ID" value="HIQ82469.1"/>
    <property type="molecule type" value="Genomic_DNA"/>
</dbReference>
<feature type="domain" description="TSCPD" evidence="6">
    <location>
        <begin position="4"/>
        <end position="76"/>
    </location>
</feature>
<comment type="caution">
    <text evidence="7">The sequence shown here is derived from an EMBL/GenBank/DDBJ whole genome shotgun (WGS) entry which is preliminary data.</text>
</comment>
<dbReference type="Pfam" id="PF12637">
    <property type="entry name" value="TSCPD"/>
    <property type="match status" value="1"/>
</dbReference>
<keyword evidence="3" id="KW-0237">DNA synthesis</keyword>
<evidence type="ECO:0000256" key="3">
    <source>
        <dbReference type="ARBA" id="ARBA00022634"/>
    </source>
</evidence>
<dbReference type="GO" id="GO:0000166">
    <property type="term" value="F:nucleotide binding"/>
    <property type="evidence" value="ECO:0007669"/>
    <property type="project" value="UniProtKB-KW"/>
</dbReference>
<keyword evidence="4" id="KW-0547">Nucleotide-binding</keyword>
<proteinExistence type="inferred from homology"/>
<dbReference type="InterPro" id="IPR024434">
    <property type="entry name" value="TSCPD_dom"/>
</dbReference>
<reference evidence="7" key="2">
    <citation type="journal article" date="2021" name="PeerJ">
        <title>Extensive microbial diversity within the chicken gut microbiome revealed by metagenomics and culture.</title>
        <authorList>
            <person name="Gilroy R."/>
            <person name="Ravi A."/>
            <person name="Getino M."/>
            <person name="Pursley I."/>
            <person name="Horton D.L."/>
            <person name="Alikhan N.F."/>
            <person name="Baker D."/>
            <person name="Gharbi K."/>
            <person name="Hall N."/>
            <person name="Watson M."/>
            <person name="Adriaenssens E.M."/>
            <person name="Foster-Nyarko E."/>
            <person name="Jarju S."/>
            <person name="Secka A."/>
            <person name="Antonio M."/>
            <person name="Oren A."/>
            <person name="Chaudhuri R.R."/>
            <person name="La Ragione R."/>
            <person name="Hildebrand F."/>
            <person name="Pallen M.J."/>
        </authorList>
    </citation>
    <scope>NUCLEOTIDE SEQUENCE</scope>
    <source>
        <strain evidence="7">ChiSjej6B24-2974</strain>
    </source>
</reference>
<dbReference type="EC" id="1.17.4.1" evidence="2"/>
<comment type="similarity">
    <text evidence="1">Belongs to the ribonucleoside diphosphate reductase class-2 family.</text>
</comment>
<dbReference type="GO" id="GO:0004748">
    <property type="term" value="F:ribonucleoside-diphosphate reductase activity, thioredoxin disulfide as acceptor"/>
    <property type="evidence" value="ECO:0007669"/>
    <property type="project" value="UniProtKB-EC"/>
</dbReference>